<protein>
    <recommendedName>
        <fullName evidence="4">DUF2442 domain-containing protein</fullName>
    </recommendedName>
</protein>
<comment type="caution">
    <text evidence="2">The sequence shown here is derived from an EMBL/GenBank/DDBJ whole genome shotgun (WGS) entry which is preliminary data.</text>
</comment>
<name>A0A841K5Q4_9BACT</name>
<keyword evidence="3" id="KW-1185">Reference proteome</keyword>
<gene>
    <name evidence="2" type="ORF">HNQ77_003555</name>
</gene>
<evidence type="ECO:0008006" key="4">
    <source>
        <dbReference type="Google" id="ProtNLM"/>
    </source>
</evidence>
<dbReference type="InterPro" id="IPR018841">
    <property type="entry name" value="DUF2442"/>
</dbReference>
<sequence length="144" mass="15769">MAKHRIVTTDAEIDRAIARAESLEGELRVTAVEYRPSPGLDLLILKLSDGHRLLIPREDLEGLQSATRDQIARVEILGDGTGLHWPSLDLDYYVPNLLRGVYGTKRWMAQIGRSGGSVTSKAKKRASRANGLKGGRPRKVVAAS</sequence>
<dbReference type="RefSeq" id="WP_050060648.1">
    <property type="nucleotide sequence ID" value="NZ_JACHEK010000007.1"/>
</dbReference>
<feature type="compositionally biased region" description="Basic residues" evidence="1">
    <location>
        <begin position="135"/>
        <end position="144"/>
    </location>
</feature>
<evidence type="ECO:0000313" key="2">
    <source>
        <dbReference type="EMBL" id="MBB6145594.1"/>
    </source>
</evidence>
<dbReference type="Pfam" id="PF10387">
    <property type="entry name" value="DUF2442"/>
    <property type="match status" value="1"/>
</dbReference>
<proteinExistence type="predicted"/>
<reference evidence="2 3" key="1">
    <citation type="submission" date="2020-08" db="EMBL/GenBank/DDBJ databases">
        <title>Genomic Encyclopedia of Type Strains, Phase IV (KMG-IV): sequencing the most valuable type-strain genomes for metagenomic binning, comparative biology and taxonomic classification.</title>
        <authorList>
            <person name="Goeker M."/>
        </authorList>
    </citation>
    <scope>NUCLEOTIDE SEQUENCE [LARGE SCALE GENOMIC DNA]</scope>
    <source>
        <strain evidence="2 3">DSM 103733</strain>
    </source>
</reference>
<evidence type="ECO:0000256" key="1">
    <source>
        <dbReference type="SAM" id="MobiDB-lite"/>
    </source>
</evidence>
<dbReference type="OrthoDB" id="8563470at2"/>
<organism evidence="2 3">
    <name type="scientific">Silvibacterium bohemicum</name>
    <dbReference type="NCBI Taxonomy" id="1577686"/>
    <lineage>
        <taxon>Bacteria</taxon>
        <taxon>Pseudomonadati</taxon>
        <taxon>Acidobacteriota</taxon>
        <taxon>Terriglobia</taxon>
        <taxon>Terriglobales</taxon>
        <taxon>Acidobacteriaceae</taxon>
        <taxon>Silvibacterium</taxon>
    </lineage>
</organism>
<dbReference type="Proteomes" id="UP000538666">
    <property type="component" value="Unassembled WGS sequence"/>
</dbReference>
<evidence type="ECO:0000313" key="3">
    <source>
        <dbReference type="Proteomes" id="UP000538666"/>
    </source>
</evidence>
<dbReference type="Gene3D" id="3.30.2020.40">
    <property type="entry name" value="Uncharacterised protein PF10387, DUF2442"/>
    <property type="match status" value="1"/>
</dbReference>
<dbReference type="EMBL" id="JACHEK010000007">
    <property type="protein sequence ID" value="MBB6145594.1"/>
    <property type="molecule type" value="Genomic_DNA"/>
</dbReference>
<dbReference type="AlphaFoldDB" id="A0A841K5Q4"/>
<accession>A0A841K5Q4</accession>
<feature type="region of interest" description="Disordered" evidence="1">
    <location>
        <begin position="118"/>
        <end position="144"/>
    </location>
</feature>